<dbReference type="EMBL" id="LAZR01026775">
    <property type="protein sequence ID" value="KKL67700.1"/>
    <property type="molecule type" value="Genomic_DNA"/>
</dbReference>
<dbReference type="AlphaFoldDB" id="A0A0F9GDZ8"/>
<reference evidence="1" key="1">
    <citation type="journal article" date="2015" name="Nature">
        <title>Complex archaea that bridge the gap between prokaryotes and eukaryotes.</title>
        <authorList>
            <person name="Spang A."/>
            <person name="Saw J.H."/>
            <person name="Jorgensen S.L."/>
            <person name="Zaremba-Niedzwiedzka K."/>
            <person name="Martijn J."/>
            <person name="Lind A.E."/>
            <person name="van Eijk R."/>
            <person name="Schleper C."/>
            <person name="Guy L."/>
            <person name="Ettema T.J."/>
        </authorList>
    </citation>
    <scope>NUCLEOTIDE SEQUENCE</scope>
</reference>
<protein>
    <submittedName>
        <fullName evidence="1">Uncharacterized protein</fullName>
    </submittedName>
</protein>
<proteinExistence type="predicted"/>
<organism evidence="1">
    <name type="scientific">marine sediment metagenome</name>
    <dbReference type="NCBI Taxonomy" id="412755"/>
    <lineage>
        <taxon>unclassified sequences</taxon>
        <taxon>metagenomes</taxon>
        <taxon>ecological metagenomes</taxon>
    </lineage>
</organism>
<name>A0A0F9GDZ8_9ZZZZ</name>
<accession>A0A0F9GDZ8</accession>
<evidence type="ECO:0000313" key="1">
    <source>
        <dbReference type="EMBL" id="KKL67700.1"/>
    </source>
</evidence>
<sequence>NEIVCFPQGESTMVNKELALQVAANALEQVLAEPEEEFKLRLQKANRDKFVSHTEYQLILEYLFKFVDEIRDRSLEEIEDKKRNFGTYDGTVMGDYLMRDKKFEVDKDE</sequence>
<feature type="non-terminal residue" evidence="1">
    <location>
        <position position="1"/>
    </location>
</feature>
<comment type="caution">
    <text evidence="1">The sequence shown here is derived from an EMBL/GenBank/DDBJ whole genome shotgun (WGS) entry which is preliminary data.</text>
</comment>
<gene>
    <name evidence="1" type="ORF">LCGC14_2132410</name>
</gene>